<dbReference type="SUPFAM" id="SSF47336">
    <property type="entry name" value="ACP-like"/>
    <property type="match status" value="1"/>
</dbReference>
<dbReference type="Pfam" id="PF00550">
    <property type="entry name" value="PP-binding"/>
    <property type="match status" value="1"/>
</dbReference>
<dbReference type="Proteomes" id="UP000239687">
    <property type="component" value="Unassembled WGS sequence"/>
</dbReference>
<dbReference type="PROSITE" id="PS50075">
    <property type="entry name" value="CARRIER"/>
    <property type="match status" value="1"/>
</dbReference>
<evidence type="ECO:0000259" key="1">
    <source>
        <dbReference type="PROSITE" id="PS50075"/>
    </source>
</evidence>
<proteinExistence type="predicted"/>
<accession>A0A2S8HAW9</accession>
<organism evidence="2 3">
    <name type="scientific">Pseudomonas frederiksbergensis</name>
    <dbReference type="NCBI Taxonomy" id="104087"/>
    <lineage>
        <taxon>Bacteria</taxon>
        <taxon>Pseudomonadati</taxon>
        <taxon>Pseudomonadota</taxon>
        <taxon>Gammaproteobacteria</taxon>
        <taxon>Pseudomonadales</taxon>
        <taxon>Pseudomonadaceae</taxon>
        <taxon>Pseudomonas</taxon>
    </lineage>
</organism>
<gene>
    <name evidence="2" type="ORF">C5612_25540</name>
</gene>
<dbReference type="InterPro" id="IPR009081">
    <property type="entry name" value="PP-bd_ACP"/>
</dbReference>
<dbReference type="EMBL" id="PUIN01000016">
    <property type="protein sequence ID" value="PQO99635.1"/>
    <property type="molecule type" value="Genomic_DNA"/>
</dbReference>
<dbReference type="AlphaFoldDB" id="A0A2S8HAW9"/>
<reference evidence="2 3" key="1">
    <citation type="submission" date="2018-02" db="EMBL/GenBank/DDBJ databases">
        <title>Draft genome sequencing of Pseudomonas frederiksbergensis 11-D3.</title>
        <authorList>
            <person name="Zheng B.-X."/>
        </authorList>
    </citation>
    <scope>NUCLEOTIDE SEQUENCE [LARGE SCALE GENOMIC DNA]</scope>
    <source>
        <strain evidence="2 3">11-D3</strain>
    </source>
</reference>
<dbReference type="Gene3D" id="1.10.1200.10">
    <property type="entry name" value="ACP-like"/>
    <property type="match status" value="1"/>
</dbReference>
<evidence type="ECO:0000313" key="2">
    <source>
        <dbReference type="EMBL" id="PQO99635.1"/>
    </source>
</evidence>
<name>A0A2S8HAW9_9PSED</name>
<feature type="domain" description="Carrier" evidence="1">
    <location>
        <begin position="5"/>
        <end position="80"/>
    </location>
</feature>
<sequence length="92" mass="10294">MDPLLVRNQVLNALKSIAPEVDPEQLPGDRPLREEVDLDSMDWLRLIEALNRSLGVAIPEIDYQQVDTLDKLVAYLMQKEKTGGPAPSIGNR</sequence>
<comment type="caution">
    <text evidence="2">The sequence shown here is derived from an EMBL/GenBank/DDBJ whole genome shotgun (WGS) entry which is preliminary data.</text>
</comment>
<dbReference type="RefSeq" id="WP_105347035.1">
    <property type="nucleotide sequence ID" value="NZ_PUIN01000016.1"/>
</dbReference>
<dbReference type="InterPro" id="IPR036736">
    <property type="entry name" value="ACP-like_sf"/>
</dbReference>
<evidence type="ECO:0000313" key="3">
    <source>
        <dbReference type="Proteomes" id="UP000239687"/>
    </source>
</evidence>
<protein>
    <submittedName>
        <fullName evidence="2">Phosphopantetheine-binding protein</fullName>
    </submittedName>
</protein>